<gene>
    <name evidence="2" type="ORF">SAMN02745138_02469</name>
</gene>
<dbReference type="PANTHER" id="PTHR43415:SF5">
    <property type="entry name" value="ACETYLTRANSFERASE"/>
    <property type="match status" value="1"/>
</dbReference>
<dbReference type="GO" id="GO:0016747">
    <property type="term" value="F:acyltransferase activity, transferring groups other than amino-acyl groups"/>
    <property type="evidence" value="ECO:0007669"/>
    <property type="project" value="InterPro"/>
</dbReference>
<dbReference type="OrthoDB" id="9795206at2"/>
<feature type="domain" description="N-acetyltransferase" evidence="1">
    <location>
        <begin position="2"/>
        <end position="168"/>
    </location>
</feature>
<dbReference type="InterPro" id="IPR016181">
    <property type="entry name" value="Acyl_CoA_acyltransferase"/>
</dbReference>
<name>A0A1M6VXH7_9FIRM</name>
<dbReference type="PANTHER" id="PTHR43415">
    <property type="entry name" value="SPERMIDINE N(1)-ACETYLTRANSFERASE"/>
    <property type="match status" value="1"/>
</dbReference>
<evidence type="ECO:0000313" key="2">
    <source>
        <dbReference type="EMBL" id="SHK86134.1"/>
    </source>
</evidence>
<dbReference type="PROSITE" id="PS51186">
    <property type="entry name" value="GNAT"/>
    <property type="match status" value="1"/>
</dbReference>
<keyword evidence="3" id="KW-1185">Reference proteome</keyword>
<dbReference type="InterPro" id="IPR000182">
    <property type="entry name" value="GNAT_dom"/>
</dbReference>
<dbReference type="Proteomes" id="UP000183975">
    <property type="component" value="Unassembled WGS sequence"/>
</dbReference>
<dbReference type="EMBL" id="FRAH01000050">
    <property type="protein sequence ID" value="SHK86134.1"/>
    <property type="molecule type" value="Genomic_DNA"/>
</dbReference>
<dbReference type="RefSeq" id="WP_084730683.1">
    <property type="nucleotide sequence ID" value="NZ_FRAH01000050.1"/>
</dbReference>
<organism evidence="2 3">
    <name type="scientific">Anaerotignum lactatifermentans DSM 14214</name>
    <dbReference type="NCBI Taxonomy" id="1121323"/>
    <lineage>
        <taxon>Bacteria</taxon>
        <taxon>Bacillati</taxon>
        <taxon>Bacillota</taxon>
        <taxon>Clostridia</taxon>
        <taxon>Lachnospirales</taxon>
        <taxon>Anaerotignaceae</taxon>
        <taxon>Anaerotignum</taxon>
    </lineage>
</organism>
<evidence type="ECO:0000259" key="1">
    <source>
        <dbReference type="PROSITE" id="PS51186"/>
    </source>
</evidence>
<dbReference type="Gene3D" id="3.40.630.30">
    <property type="match status" value="1"/>
</dbReference>
<keyword evidence="2" id="KW-0808">Transferase</keyword>
<proteinExistence type="predicted"/>
<dbReference type="AlphaFoldDB" id="A0A1M6VXH7"/>
<protein>
    <submittedName>
        <fullName evidence="2">Protein N-acetyltransferase, RimJ/RimL family</fullName>
    </submittedName>
</protein>
<accession>A0A1M6VXH7</accession>
<dbReference type="Pfam" id="PF00583">
    <property type="entry name" value="Acetyltransf_1"/>
    <property type="match status" value="1"/>
</dbReference>
<dbReference type="SUPFAM" id="SSF55729">
    <property type="entry name" value="Acyl-CoA N-acyltransferases (Nat)"/>
    <property type="match status" value="1"/>
</dbReference>
<reference evidence="2 3" key="1">
    <citation type="submission" date="2016-11" db="EMBL/GenBank/DDBJ databases">
        <authorList>
            <person name="Jaros S."/>
            <person name="Januszkiewicz K."/>
            <person name="Wedrychowicz H."/>
        </authorList>
    </citation>
    <scope>NUCLEOTIDE SEQUENCE [LARGE SCALE GENOMIC DNA]</scope>
    <source>
        <strain evidence="2 3">DSM 14214</strain>
    </source>
</reference>
<sequence length="176" mass="20540">MIQLRTFQPEDAEKIISWVDSPLVFYQWCAGFLGTYPITAENLRQYYEKEGTDADYHVLTAFHEQGIFAHLTMRFLKEEPGTARIGFLILDTNLRGQGYGKKLMQEILKLAFSYDHIKQVTLGVFENNPRVKACYTACGFQEEKEKEPKTYPCMGEDWPFYDMKLSRTDWEKGCFS</sequence>
<evidence type="ECO:0000313" key="3">
    <source>
        <dbReference type="Proteomes" id="UP000183975"/>
    </source>
</evidence>
<dbReference type="CDD" id="cd04301">
    <property type="entry name" value="NAT_SF"/>
    <property type="match status" value="1"/>
</dbReference>